<evidence type="ECO:0000256" key="2">
    <source>
        <dbReference type="ARBA" id="ARBA00022771"/>
    </source>
</evidence>
<evidence type="ECO:0000256" key="1">
    <source>
        <dbReference type="ARBA" id="ARBA00022723"/>
    </source>
</evidence>
<proteinExistence type="predicted"/>
<dbReference type="PROSITE" id="PS00518">
    <property type="entry name" value="ZF_RING_1"/>
    <property type="match status" value="1"/>
</dbReference>
<sequence>MNVNMGIPIDRFVNPVDENLICGICHGVFIIPVVTECGHTFCANCLKIWLNSKLEHLNHLTISDNERTRFQFTCPTCRTKLNVNNSQQNNSINSVVNTTNNINNHINNYCFHDKPNINLLSIARPVLALKNFLNSLQIYCEYAKRGCTTIGSVELIHFGNHRHVCAYVPVDCAGCGRTLNRIELAAHQLGCFGIQAELGEIHRENIKLSQEVQSTVDVGIQTLTCSLEEEEEEEEELIRQRNCTHLTQSKEITTNLCSSSVQTYDENLKSTCDFQVQTDFNHNFSSIKIDQHYNNRSLQLLNVSLIKLVHALRVELDSAQNELYMRNGK</sequence>
<evidence type="ECO:0000256" key="3">
    <source>
        <dbReference type="ARBA" id="ARBA00022833"/>
    </source>
</evidence>
<dbReference type="PANTHER" id="PTHR10131:SF94">
    <property type="entry name" value="TNF RECEPTOR-ASSOCIATED FACTOR 4"/>
    <property type="match status" value="1"/>
</dbReference>
<protein>
    <submittedName>
        <fullName evidence="6">E3 ubiquitin-protein ligase NRDP1</fullName>
    </submittedName>
</protein>
<dbReference type="EMBL" id="QMKO01001497">
    <property type="protein sequence ID" value="RTG89532.1"/>
    <property type="molecule type" value="Genomic_DNA"/>
</dbReference>
<evidence type="ECO:0000256" key="4">
    <source>
        <dbReference type="PROSITE-ProRule" id="PRU00175"/>
    </source>
</evidence>
<dbReference type="InterPro" id="IPR013083">
    <property type="entry name" value="Znf_RING/FYVE/PHD"/>
</dbReference>
<keyword evidence="7" id="KW-1185">Reference proteome</keyword>
<dbReference type="InterPro" id="IPR018957">
    <property type="entry name" value="Znf_C3HC4_RING-type"/>
</dbReference>
<dbReference type="InterPro" id="IPR017907">
    <property type="entry name" value="Znf_RING_CS"/>
</dbReference>
<dbReference type="SUPFAM" id="SSF49599">
    <property type="entry name" value="TRAF domain-like"/>
    <property type="match status" value="1"/>
</dbReference>
<keyword evidence="2 4" id="KW-0863">Zinc-finger</keyword>
<keyword evidence="1" id="KW-0479">Metal-binding</keyword>
<dbReference type="PROSITE" id="PS50089">
    <property type="entry name" value="ZF_RING_2"/>
    <property type="match status" value="1"/>
</dbReference>
<dbReference type="STRING" id="6184.A0A430QPB8"/>
<dbReference type="InterPro" id="IPR001841">
    <property type="entry name" value="Znf_RING"/>
</dbReference>
<evidence type="ECO:0000313" key="6">
    <source>
        <dbReference type="EMBL" id="RTG89532.1"/>
    </source>
</evidence>
<dbReference type="Gene3D" id="3.30.40.10">
    <property type="entry name" value="Zinc/RING finger domain, C3HC4 (zinc finger)"/>
    <property type="match status" value="2"/>
</dbReference>
<name>A0A430QPB8_SCHBO</name>
<dbReference type="SMART" id="SM00184">
    <property type="entry name" value="RING"/>
    <property type="match status" value="1"/>
</dbReference>
<evidence type="ECO:0000313" key="7">
    <source>
        <dbReference type="Proteomes" id="UP000290809"/>
    </source>
</evidence>
<dbReference type="PANTHER" id="PTHR10131">
    <property type="entry name" value="TNF RECEPTOR ASSOCIATED FACTOR"/>
    <property type="match status" value="1"/>
</dbReference>
<accession>A0A430QPB8</accession>
<keyword evidence="3" id="KW-0862">Zinc</keyword>
<comment type="caution">
    <text evidence="6">The sequence shown here is derived from an EMBL/GenBank/DDBJ whole genome shotgun (WGS) entry which is preliminary data.</text>
</comment>
<gene>
    <name evidence="6" type="ORF">DC041_0001851</name>
</gene>
<dbReference type="AlphaFoldDB" id="A0A430QPB8"/>
<dbReference type="SUPFAM" id="SSF57850">
    <property type="entry name" value="RING/U-box"/>
    <property type="match status" value="1"/>
</dbReference>
<evidence type="ECO:0000259" key="5">
    <source>
        <dbReference type="PROSITE" id="PS50089"/>
    </source>
</evidence>
<reference evidence="6 7" key="1">
    <citation type="journal article" date="2019" name="PLoS Pathog.">
        <title>Genome sequence of the bovine parasite Schistosoma bovis Tanzania.</title>
        <authorList>
            <person name="Oey H."/>
            <person name="Zakrzewski M."/>
            <person name="Gobert G."/>
            <person name="Gravermann K."/>
            <person name="Stoye J."/>
            <person name="Jones M."/>
            <person name="Mcmanus D."/>
            <person name="Krause L."/>
        </authorList>
    </citation>
    <scope>NUCLEOTIDE SEQUENCE [LARGE SCALE GENOMIC DNA]</scope>
    <source>
        <strain evidence="6 7">TAN1997</strain>
    </source>
</reference>
<dbReference type="GO" id="GO:0008270">
    <property type="term" value="F:zinc ion binding"/>
    <property type="evidence" value="ECO:0007669"/>
    <property type="project" value="UniProtKB-KW"/>
</dbReference>
<feature type="domain" description="RING-type" evidence="5">
    <location>
        <begin position="22"/>
        <end position="78"/>
    </location>
</feature>
<dbReference type="Proteomes" id="UP000290809">
    <property type="component" value="Unassembled WGS sequence"/>
</dbReference>
<dbReference type="Pfam" id="PF00097">
    <property type="entry name" value="zf-C3HC4"/>
    <property type="match status" value="1"/>
</dbReference>
<organism evidence="6 7">
    <name type="scientific">Schistosoma bovis</name>
    <name type="common">Blood fluke</name>
    <dbReference type="NCBI Taxonomy" id="6184"/>
    <lineage>
        <taxon>Eukaryota</taxon>
        <taxon>Metazoa</taxon>
        <taxon>Spiralia</taxon>
        <taxon>Lophotrochozoa</taxon>
        <taxon>Platyhelminthes</taxon>
        <taxon>Trematoda</taxon>
        <taxon>Digenea</taxon>
        <taxon>Strigeidida</taxon>
        <taxon>Schistosomatoidea</taxon>
        <taxon>Schistosomatidae</taxon>
        <taxon>Schistosoma</taxon>
    </lineage>
</organism>